<organism evidence="2 3">
    <name type="scientific">Maritimibacter fusiformis</name>
    <dbReference type="NCBI Taxonomy" id="2603819"/>
    <lineage>
        <taxon>Bacteria</taxon>
        <taxon>Pseudomonadati</taxon>
        <taxon>Pseudomonadota</taxon>
        <taxon>Alphaproteobacteria</taxon>
        <taxon>Rhodobacterales</taxon>
        <taxon>Roseobacteraceae</taxon>
        <taxon>Maritimibacter</taxon>
    </lineage>
</organism>
<reference evidence="2 3" key="1">
    <citation type="submission" date="2019-08" db="EMBL/GenBank/DDBJ databases">
        <title>Identification of a novel species of the genus Boseongicola.</title>
        <authorList>
            <person name="Zhang X.-Q."/>
        </authorList>
    </citation>
    <scope>NUCLEOTIDE SEQUENCE [LARGE SCALE GENOMIC DNA]</scope>
    <source>
        <strain evidence="2 3">HY14</strain>
    </source>
</reference>
<dbReference type="SMART" id="SM00450">
    <property type="entry name" value="RHOD"/>
    <property type="match status" value="1"/>
</dbReference>
<dbReference type="EMBL" id="VSIY01000004">
    <property type="protein sequence ID" value="TYB82335.1"/>
    <property type="molecule type" value="Genomic_DNA"/>
</dbReference>
<feature type="domain" description="Rhodanese" evidence="1">
    <location>
        <begin position="25"/>
        <end position="113"/>
    </location>
</feature>
<dbReference type="Gene3D" id="3.40.250.10">
    <property type="entry name" value="Rhodanese-like domain"/>
    <property type="match status" value="1"/>
</dbReference>
<dbReference type="CDD" id="cd00158">
    <property type="entry name" value="RHOD"/>
    <property type="match status" value="1"/>
</dbReference>
<dbReference type="SUPFAM" id="SSF52821">
    <property type="entry name" value="Rhodanese/Cell cycle control phosphatase"/>
    <property type="match status" value="1"/>
</dbReference>
<protein>
    <submittedName>
        <fullName evidence="2">Rhodanese-like domain-containing protein</fullName>
    </submittedName>
</protein>
<dbReference type="Proteomes" id="UP000322080">
    <property type="component" value="Unassembled WGS sequence"/>
</dbReference>
<evidence type="ECO:0000313" key="3">
    <source>
        <dbReference type="Proteomes" id="UP000322080"/>
    </source>
</evidence>
<proteinExistence type="predicted"/>
<dbReference type="GO" id="GO:0004792">
    <property type="term" value="F:thiosulfate-cyanide sulfurtransferase activity"/>
    <property type="evidence" value="ECO:0007669"/>
    <property type="project" value="TreeGrafter"/>
</dbReference>
<gene>
    <name evidence="2" type="ORF">FVF75_06340</name>
</gene>
<dbReference type="Pfam" id="PF00581">
    <property type="entry name" value="Rhodanese"/>
    <property type="match status" value="1"/>
</dbReference>
<evidence type="ECO:0000259" key="1">
    <source>
        <dbReference type="PROSITE" id="PS50206"/>
    </source>
</evidence>
<evidence type="ECO:0000313" key="2">
    <source>
        <dbReference type="EMBL" id="TYB82335.1"/>
    </source>
</evidence>
<dbReference type="RefSeq" id="WP_148377099.1">
    <property type="nucleotide sequence ID" value="NZ_VSIY01000004.1"/>
</dbReference>
<dbReference type="InterPro" id="IPR001763">
    <property type="entry name" value="Rhodanese-like_dom"/>
</dbReference>
<dbReference type="PROSITE" id="PS50206">
    <property type="entry name" value="RHODANESE_3"/>
    <property type="match status" value="1"/>
</dbReference>
<name>A0A5D0RNB2_9RHOB</name>
<dbReference type="AlphaFoldDB" id="A0A5D0RNB2"/>
<keyword evidence="3" id="KW-1185">Reference proteome</keyword>
<comment type="caution">
    <text evidence="2">The sequence shown here is derived from an EMBL/GenBank/DDBJ whole genome shotgun (WGS) entry which is preliminary data.</text>
</comment>
<dbReference type="PANTHER" id="PTHR44086">
    <property type="entry name" value="THIOSULFATE SULFURTRANSFERASE RDL2, MITOCHONDRIAL-RELATED"/>
    <property type="match status" value="1"/>
</dbReference>
<dbReference type="PANTHER" id="PTHR44086:SF10">
    <property type="entry name" value="THIOSULFATE SULFURTRANSFERASE_RHODANESE-LIKE DOMAIN-CONTAINING PROTEIN 3"/>
    <property type="match status" value="1"/>
</dbReference>
<dbReference type="InterPro" id="IPR036873">
    <property type="entry name" value="Rhodanese-like_dom_sf"/>
</dbReference>
<sequence>MQTETIETGKTLETWTPDEVREGLAKKQIVLIDVRTPAEYMFEHIEGTLLAPLSYLPTASLPAGLGKSVVLYCGSGIRSKKAAELCLNAGYERIAHLEGGFANWKASGQTYLGTNMGTGAPERMSKSPALAA</sequence>
<accession>A0A5D0RNB2</accession>